<reference evidence="4 5" key="2">
    <citation type="submission" date="2018-06" db="EMBL/GenBank/DDBJ databases">
        <authorList>
            <person name="Zhirakovskaya E."/>
        </authorList>
    </citation>
    <scope>NUCLEOTIDE SEQUENCE [LARGE SCALE GENOMIC DNA]</scope>
    <source>
        <strain evidence="4 5">FBKL4.011</strain>
    </source>
</reference>
<feature type="domain" description="Schlafen group 3-like DNA/RNA helicase" evidence="2">
    <location>
        <begin position="240"/>
        <end position="360"/>
    </location>
</feature>
<dbReference type="GO" id="GO:0000725">
    <property type="term" value="P:recombinational repair"/>
    <property type="evidence" value="ECO:0007669"/>
    <property type="project" value="TreeGrafter"/>
</dbReference>
<dbReference type="OrthoDB" id="7066673at2"/>
<evidence type="ECO:0008006" key="6">
    <source>
        <dbReference type="Google" id="ProtNLM"/>
    </source>
</evidence>
<dbReference type="SUPFAM" id="SSF52540">
    <property type="entry name" value="P-loop containing nucleoside triphosphate hydrolases"/>
    <property type="match status" value="1"/>
</dbReference>
<dbReference type="GO" id="GO:0003677">
    <property type="term" value="F:DNA binding"/>
    <property type="evidence" value="ECO:0007669"/>
    <property type="project" value="InterPro"/>
</dbReference>
<dbReference type="GO" id="GO:0043138">
    <property type="term" value="F:3'-5' DNA helicase activity"/>
    <property type="evidence" value="ECO:0007669"/>
    <property type="project" value="TreeGrafter"/>
</dbReference>
<organism evidence="4 5">
    <name type="scientific">Thermoflavimicrobium daqui</name>
    <dbReference type="NCBI Taxonomy" id="2137476"/>
    <lineage>
        <taxon>Bacteria</taxon>
        <taxon>Bacillati</taxon>
        <taxon>Bacillota</taxon>
        <taxon>Bacilli</taxon>
        <taxon>Bacillales</taxon>
        <taxon>Thermoactinomycetaceae</taxon>
        <taxon>Thermoflavimicrobium</taxon>
    </lineage>
</organism>
<feature type="domain" description="UvrD-like helicase C-terminal" evidence="3">
    <location>
        <begin position="518"/>
        <end position="561"/>
    </location>
</feature>
<dbReference type="PANTHER" id="PTHR11070:SF2">
    <property type="entry name" value="ATP-DEPENDENT DNA HELICASE SRS2"/>
    <property type="match status" value="1"/>
</dbReference>
<dbReference type="AlphaFoldDB" id="A0A364K7G9"/>
<dbReference type="InterPro" id="IPR000212">
    <property type="entry name" value="DNA_helicase_UvrD/REP"/>
</dbReference>
<feature type="domain" description="NERD" evidence="1">
    <location>
        <begin position="16"/>
        <end position="121"/>
    </location>
</feature>
<dbReference type="Gene3D" id="3.40.50.300">
    <property type="entry name" value="P-loop containing nucleotide triphosphate hydrolases"/>
    <property type="match status" value="2"/>
</dbReference>
<accession>A0A364K7G9</accession>
<dbReference type="Pfam" id="PF08378">
    <property type="entry name" value="NERD"/>
    <property type="match status" value="1"/>
</dbReference>
<dbReference type="InterPro" id="IPR027785">
    <property type="entry name" value="UvrD-like_helicase_C"/>
</dbReference>
<evidence type="ECO:0000259" key="3">
    <source>
        <dbReference type="Pfam" id="PF13538"/>
    </source>
</evidence>
<evidence type="ECO:0000313" key="5">
    <source>
        <dbReference type="Proteomes" id="UP000251213"/>
    </source>
</evidence>
<dbReference type="GO" id="GO:0005524">
    <property type="term" value="F:ATP binding"/>
    <property type="evidence" value="ECO:0007669"/>
    <property type="project" value="InterPro"/>
</dbReference>
<gene>
    <name evidence="4" type="ORF">DL897_04020</name>
</gene>
<evidence type="ECO:0000313" key="4">
    <source>
        <dbReference type="EMBL" id="RAL26172.1"/>
    </source>
</evidence>
<dbReference type="InterPro" id="IPR018647">
    <property type="entry name" value="SLFN_3-like_DNA/RNA_helicase"/>
</dbReference>
<dbReference type="Proteomes" id="UP000251213">
    <property type="component" value="Unassembled WGS sequence"/>
</dbReference>
<dbReference type="Pfam" id="PF09848">
    <property type="entry name" value="SLFN-g3_helicase"/>
    <property type="match status" value="1"/>
</dbReference>
<keyword evidence="5" id="KW-1185">Reference proteome</keyword>
<proteinExistence type="predicted"/>
<evidence type="ECO:0000259" key="2">
    <source>
        <dbReference type="Pfam" id="PF09848"/>
    </source>
</evidence>
<name>A0A364K7G9_9BACL</name>
<dbReference type="InterPro" id="IPR027417">
    <property type="entry name" value="P-loop_NTPase"/>
</dbReference>
<dbReference type="PANTHER" id="PTHR11070">
    <property type="entry name" value="UVRD / RECB / PCRA DNA HELICASE FAMILY MEMBER"/>
    <property type="match status" value="1"/>
</dbReference>
<dbReference type="InterPro" id="IPR011528">
    <property type="entry name" value="NERD"/>
</dbReference>
<dbReference type="Pfam" id="PF13538">
    <property type="entry name" value="UvrD_C_2"/>
    <property type="match status" value="1"/>
</dbReference>
<sequence>MARMIPPYISDDVKSSGEKIIFQLFENDPDTKDWVVLHSLSLSQHVSKVSGEIDFLVLAPNVGIFVLEVKSGRVEYKDGVWCYQNRYGEKFKCMRGPFKQAEEAMFSLQNHIRNKYGPNHHLSNLLFGYGVMFPHIAYKQYSIEYDHWCVFSRENARSKDGISQFIRNLSMQTKKKLAYRNIQKNLPSPKDIEKIVNLLRGDFQCAIKPKHLIEDVEAEIIKYTEEQCRALDSLEDNPRCFFRGGAGTGKTMIAMESAKRSAIRKQKTLFLCYNWPLANKLKRDLKGIENYVTVSHFHGFLSLLSENKISKLRKKKPNEYFNSRVYLQDDLPNFALESIWYGDFRPFDKIIIDEAQDLLKENYLDVVDALLDGGLAGGKWEMYGDFNQDLYIKQNEEVMLQLLEKRSNFTRCRLLKNCRNTKNICIQTSLLTRLELPEVLVRTNEMVDYYFYQNQEEHIQKVENVLYSLKEDEIPLHHITILSPRSWENSIVSKISQQRLPIVQLEKVDMNNLMNKLTFSTIHRFKGLENFYILICDIEQLTADYIRPILYVGMTRAKLKLDLFLNKNLEEERNKLLLDSLKGD</sequence>
<dbReference type="EMBL" id="QJKK01000002">
    <property type="protein sequence ID" value="RAL26172.1"/>
    <property type="molecule type" value="Genomic_DNA"/>
</dbReference>
<reference evidence="4 5" key="1">
    <citation type="submission" date="2018-06" db="EMBL/GenBank/DDBJ databases">
        <title>Thermoflavimicrobium daqus sp. nov., a thermophilic microbe isolated from Moutai-flavour Daqu.</title>
        <authorList>
            <person name="Wang X."/>
            <person name="Zhou H."/>
        </authorList>
    </citation>
    <scope>NUCLEOTIDE SEQUENCE [LARGE SCALE GENOMIC DNA]</scope>
    <source>
        <strain evidence="4 5">FBKL4.011</strain>
    </source>
</reference>
<comment type="caution">
    <text evidence="4">The sequence shown here is derived from an EMBL/GenBank/DDBJ whole genome shotgun (WGS) entry which is preliminary data.</text>
</comment>
<evidence type="ECO:0000259" key="1">
    <source>
        <dbReference type="Pfam" id="PF08378"/>
    </source>
</evidence>
<protein>
    <recommendedName>
        <fullName evidence="6">DNA helicase</fullName>
    </recommendedName>
</protein>